<feature type="compositionally biased region" description="Polar residues" evidence="1">
    <location>
        <begin position="182"/>
        <end position="194"/>
    </location>
</feature>
<keyword evidence="3" id="KW-1185">Reference proteome</keyword>
<dbReference type="KEGG" id="lsd:EMK97_17825"/>
<evidence type="ECO:0000313" key="3">
    <source>
        <dbReference type="Proteomes" id="UP000290244"/>
    </source>
</evidence>
<dbReference type="InterPro" id="IPR009921">
    <property type="entry name" value="YehS-like"/>
</dbReference>
<gene>
    <name evidence="2" type="ORF">EMK97_17825</name>
</gene>
<accession>A0A4P6P734</accession>
<dbReference type="AlphaFoldDB" id="A0A4P6P734"/>
<dbReference type="EMBL" id="CP034759">
    <property type="protein sequence ID" value="QBG37461.1"/>
    <property type="molecule type" value="Genomic_DNA"/>
</dbReference>
<feature type="compositionally biased region" description="Basic residues" evidence="1">
    <location>
        <begin position="202"/>
        <end position="211"/>
    </location>
</feature>
<dbReference type="Pfam" id="PF07308">
    <property type="entry name" value="DUF1456"/>
    <property type="match status" value="2"/>
</dbReference>
<organism evidence="2 3">
    <name type="scientific">Litorilituus sediminis</name>
    <dbReference type="NCBI Taxonomy" id="718192"/>
    <lineage>
        <taxon>Bacteria</taxon>
        <taxon>Pseudomonadati</taxon>
        <taxon>Pseudomonadota</taxon>
        <taxon>Gammaproteobacteria</taxon>
        <taxon>Alteromonadales</taxon>
        <taxon>Colwelliaceae</taxon>
        <taxon>Litorilituus</taxon>
    </lineage>
</organism>
<evidence type="ECO:0000256" key="1">
    <source>
        <dbReference type="SAM" id="MobiDB-lite"/>
    </source>
</evidence>
<dbReference type="Proteomes" id="UP000290244">
    <property type="component" value="Chromosome"/>
</dbReference>
<dbReference type="PANTHER" id="PTHR37805:SF1">
    <property type="entry name" value="CYTOPLASMIC PROTEIN"/>
    <property type="match status" value="1"/>
</dbReference>
<dbReference type="RefSeq" id="WP_130604123.1">
    <property type="nucleotide sequence ID" value="NZ_CP034759.1"/>
</dbReference>
<reference evidence="2 3" key="1">
    <citation type="submission" date="2018-12" db="EMBL/GenBank/DDBJ databases">
        <title>Complete genome of Litorilituus sediminis.</title>
        <authorList>
            <person name="Liu A."/>
            <person name="Rong J."/>
        </authorList>
    </citation>
    <scope>NUCLEOTIDE SEQUENCE [LARGE SCALE GENOMIC DNA]</scope>
    <source>
        <strain evidence="2 3">JCM 17549</strain>
    </source>
</reference>
<name>A0A4P6P734_9GAMM</name>
<sequence length="211" mass="24371">MINNDILRRLRYTFNYHDKKMVELFKYGGVSTSKEQVVNWLKKDSDEGFLLCQDFELAGFLNGFIIEKRGKKEGTEPVLESKLTNNLIMVKLKIALNLKADDIITLLEKVDFSFSKSELSALFRRPEHKHYRVCKTQVLRNFLTAIDKQYHVARPGSKATAKSKKKPTHHVKEPKQQGARANISSIYQNPNLKSNVDDLPNKPKRKVLKLK</sequence>
<dbReference type="OrthoDB" id="9788465at2"/>
<dbReference type="PANTHER" id="PTHR37805">
    <property type="entry name" value="CYTOPLASMIC PROTEIN-RELATED"/>
    <property type="match status" value="1"/>
</dbReference>
<proteinExistence type="predicted"/>
<feature type="region of interest" description="Disordered" evidence="1">
    <location>
        <begin position="154"/>
        <end position="211"/>
    </location>
</feature>
<evidence type="ECO:0000313" key="2">
    <source>
        <dbReference type="EMBL" id="QBG37461.1"/>
    </source>
</evidence>
<protein>
    <submittedName>
        <fullName evidence="2">DUF1456 family protein</fullName>
    </submittedName>
</protein>